<name>A0A0K0VKX1_KLEPN</name>
<organism evidence="1">
    <name type="scientific">Klebsiella pneumoniae</name>
    <dbReference type="NCBI Taxonomy" id="573"/>
    <lineage>
        <taxon>Bacteria</taxon>
        <taxon>Pseudomonadati</taxon>
        <taxon>Pseudomonadota</taxon>
        <taxon>Gammaproteobacteria</taxon>
        <taxon>Enterobacterales</taxon>
        <taxon>Enterobacteriaceae</taxon>
        <taxon>Klebsiella/Raoultella group</taxon>
        <taxon>Klebsiella</taxon>
        <taxon>Klebsiella pneumoniae complex</taxon>
    </lineage>
</organism>
<sequence length="164" mass="18013">MENDMLDMRLGTSGDIPFIMNLVRDGITSGAFFYAEGNGLETVRSELQSVTQLYRDNIPVGDYLFVFAEKLTRQPVGFSLLTGRNDFAGRASHLEIRMFAVAADEQGKGIGKSMLASIIEATPGHRLEASCLPPATKMMRLLAGSGFKLIHETQGGKKTYRFTD</sequence>
<dbReference type="RefSeq" id="WP_050868853.1">
    <property type="nucleotide sequence ID" value="NZ_KR091915.1"/>
</dbReference>
<accession>A0A0K0VKX1</accession>
<dbReference type="Gene3D" id="3.40.630.30">
    <property type="match status" value="1"/>
</dbReference>
<dbReference type="PROSITE" id="PS51186">
    <property type="entry name" value="GNAT"/>
    <property type="match status" value="1"/>
</dbReference>
<reference evidence="1" key="1">
    <citation type="submission" date="2015-07" db="EMBL/GenBank/DDBJ databases">
        <title>Complete sequence of a blaKPC-2-harbouring IncN2-type plasmid from Klebsiella pneumoniae in Korea.</title>
        <authorList>
            <person name="Kim S.Y."/>
        </authorList>
    </citation>
    <scope>NUCLEOTIDE SEQUENCE</scope>
    <source>
        <strain evidence="1">KPC-DK05</strain>
        <plasmid evidence="1">pKPC-DK05</plasmid>
    </source>
</reference>
<dbReference type="InterPro" id="IPR016181">
    <property type="entry name" value="Acyl_CoA_acyltransferase"/>
</dbReference>
<geneLocation type="plasmid" evidence="1">
    <name>pKPC-DK05</name>
</geneLocation>
<dbReference type="EMBL" id="KR091915">
    <property type="protein sequence ID" value="AKS10495.1"/>
    <property type="molecule type" value="Genomic_DNA"/>
</dbReference>
<dbReference type="InterPro" id="IPR000182">
    <property type="entry name" value="GNAT_dom"/>
</dbReference>
<dbReference type="GO" id="GO:0016747">
    <property type="term" value="F:acyltransferase activity, transferring groups other than amino-acyl groups"/>
    <property type="evidence" value="ECO:0007669"/>
    <property type="project" value="InterPro"/>
</dbReference>
<gene>
    <name evidence="1" type="primary">N-acyltransferase</name>
</gene>
<keyword evidence="1" id="KW-0012">Acyltransferase</keyword>
<dbReference type="CDD" id="cd04301">
    <property type="entry name" value="NAT_SF"/>
    <property type="match status" value="1"/>
</dbReference>
<dbReference type="AlphaFoldDB" id="A0A0K0VKX1"/>
<dbReference type="SUPFAM" id="SSF55729">
    <property type="entry name" value="Acyl-CoA N-acyltransferases (Nat)"/>
    <property type="match status" value="1"/>
</dbReference>
<protein>
    <submittedName>
        <fullName evidence="1">N-acyltransferase domain-containing protein</fullName>
    </submittedName>
</protein>
<dbReference type="Pfam" id="PF00583">
    <property type="entry name" value="Acetyltransf_1"/>
    <property type="match status" value="1"/>
</dbReference>
<evidence type="ECO:0000313" key="1">
    <source>
        <dbReference type="EMBL" id="AKS10495.1"/>
    </source>
</evidence>
<proteinExistence type="predicted"/>
<keyword evidence="1" id="KW-0614">Plasmid</keyword>
<keyword evidence="1" id="KW-0808">Transferase</keyword>